<keyword evidence="4" id="KW-0808">Transferase</keyword>
<sequence length="410" mass="47335">MVSEPERIPATSLVTTNPDKKINQYVQRRVLHTKHGSSTIVLLCRDSNVEGRDVVVKAVKRLSIQDKSKMFKKSYVAVRRNDPPSSEQNVQKEISILRSCRHASHVQLLEVIDDPSQDSVFIAMEYLCGGQIQWECQGKPTLTIEQSRRIVRDVVLGLEYLHYHGIIHRDIKPANLVWSQDRSYVKIIDYGISHYSNNFIQVSRPHTRAQLDPLRNCAYFKDQDLLKMRGTGFFYAPEVIWLPKDTPSPTTPSDTIESCSATPTTRPPVTKSVDVWCLAVTLYCFLFGHFPFHPVRKRHPSHNQFALNKLILDSDWDVDETMGADVVPTGGRHHPPHTASVIGLLDQMLQKDPRKRISILELKRHPWILQGIEDVDGWTWNTSPSTYYMHPSYRWLRQLLYRLFSHTYGW</sequence>
<dbReference type="GO" id="GO:0035556">
    <property type="term" value="P:intracellular signal transduction"/>
    <property type="evidence" value="ECO:0007669"/>
    <property type="project" value="TreeGrafter"/>
</dbReference>
<evidence type="ECO:0000256" key="2">
    <source>
        <dbReference type="ARBA" id="ARBA00022840"/>
    </source>
</evidence>
<dbReference type="AlphaFoldDB" id="A0A9P7VG93"/>
<keyword evidence="1" id="KW-0547">Nucleotide-binding</keyword>
<dbReference type="InterPro" id="IPR011009">
    <property type="entry name" value="Kinase-like_dom_sf"/>
</dbReference>
<dbReference type="Proteomes" id="UP000812287">
    <property type="component" value="Unassembled WGS sequence"/>
</dbReference>
<dbReference type="RefSeq" id="XP_043033518.1">
    <property type="nucleotide sequence ID" value="XM_043183838.1"/>
</dbReference>
<keyword evidence="4" id="KW-0418">Kinase</keyword>
<protein>
    <submittedName>
        <fullName evidence="4">Kinase-like protein</fullName>
    </submittedName>
</protein>
<evidence type="ECO:0000313" key="4">
    <source>
        <dbReference type="EMBL" id="KAG7440018.1"/>
    </source>
</evidence>
<dbReference type="Gene3D" id="3.30.200.20">
    <property type="entry name" value="Phosphorylase Kinase, domain 1"/>
    <property type="match status" value="1"/>
</dbReference>
<accession>A0A9P7VG93</accession>
<dbReference type="PROSITE" id="PS50011">
    <property type="entry name" value="PROTEIN_KINASE_DOM"/>
    <property type="match status" value="1"/>
</dbReference>
<gene>
    <name evidence="4" type="ORF">BT62DRAFT_911570</name>
</gene>
<dbReference type="Pfam" id="PF00069">
    <property type="entry name" value="Pkinase"/>
    <property type="match status" value="1"/>
</dbReference>
<comment type="caution">
    <text evidence="4">The sequence shown here is derived from an EMBL/GenBank/DDBJ whole genome shotgun (WGS) entry which is preliminary data.</text>
</comment>
<dbReference type="SMART" id="SM00220">
    <property type="entry name" value="S_TKc"/>
    <property type="match status" value="1"/>
</dbReference>
<proteinExistence type="predicted"/>
<dbReference type="GeneID" id="66106135"/>
<evidence type="ECO:0000313" key="5">
    <source>
        <dbReference type="Proteomes" id="UP000812287"/>
    </source>
</evidence>
<evidence type="ECO:0000256" key="1">
    <source>
        <dbReference type="ARBA" id="ARBA00022741"/>
    </source>
</evidence>
<dbReference type="GO" id="GO:0005524">
    <property type="term" value="F:ATP binding"/>
    <property type="evidence" value="ECO:0007669"/>
    <property type="project" value="UniProtKB-KW"/>
</dbReference>
<dbReference type="Gene3D" id="1.10.510.10">
    <property type="entry name" value="Transferase(Phosphotransferase) domain 1"/>
    <property type="match status" value="1"/>
</dbReference>
<dbReference type="PANTHER" id="PTHR24346:SF77">
    <property type="entry name" value="SERINE THREONINE PROTEIN KINASE"/>
    <property type="match status" value="1"/>
</dbReference>
<keyword evidence="5" id="KW-1185">Reference proteome</keyword>
<keyword evidence="2" id="KW-0067">ATP-binding</keyword>
<feature type="domain" description="Protein kinase" evidence="3">
    <location>
        <begin position="27"/>
        <end position="368"/>
    </location>
</feature>
<dbReference type="InterPro" id="IPR000719">
    <property type="entry name" value="Prot_kinase_dom"/>
</dbReference>
<name>A0A9P7VG93_9AGAR</name>
<dbReference type="GO" id="GO:0005737">
    <property type="term" value="C:cytoplasm"/>
    <property type="evidence" value="ECO:0007669"/>
    <property type="project" value="TreeGrafter"/>
</dbReference>
<dbReference type="EMBL" id="MU250578">
    <property type="protein sequence ID" value="KAG7440018.1"/>
    <property type="molecule type" value="Genomic_DNA"/>
</dbReference>
<dbReference type="SUPFAM" id="SSF56112">
    <property type="entry name" value="Protein kinase-like (PK-like)"/>
    <property type="match status" value="1"/>
</dbReference>
<dbReference type="PANTHER" id="PTHR24346">
    <property type="entry name" value="MAP/MICROTUBULE AFFINITY-REGULATING KINASE"/>
    <property type="match status" value="1"/>
</dbReference>
<dbReference type="OrthoDB" id="68483at2759"/>
<dbReference type="GO" id="GO:0004674">
    <property type="term" value="F:protein serine/threonine kinase activity"/>
    <property type="evidence" value="ECO:0007669"/>
    <property type="project" value="TreeGrafter"/>
</dbReference>
<organism evidence="4 5">
    <name type="scientific">Guyanagaster necrorhizus</name>
    <dbReference type="NCBI Taxonomy" id="856835"/>
    <lineage>
        <taxon>Eukaryota</taxon>
        <taxon>Fungi</taxon>
        <taxon>Dikarya</taxon>
        <taxon>Basidiomycota</taxon>
        <taxon>Agaricomycotina</taxon>
        <taxon>Agaricomycetes</taxon>
        <taxon>Agaricomycetidae</taxon>
        <taxon>Agaricales</taxon>
        <taxon>Marasmiineae</taxon>
        <taxon>Physalacriaceae</taxon>
        <taxon>Guyanagaster</taxon>
    </lineage>
</organism>
<reference evidence="4" key="1">
    <citation type="submission" date="2020-11" db="EMBL/GenBank/DDBJ databases">
        <title>Adaptations for nitrogen fixation in a non-lichenized fungal sporocarp promotes dispersal by wood-feeding termites.</title>
        <authorList>
            <consortium name="DOE Joint Genome Institute"/>
            <person name="Koch R.A."/>
            <person name="Yoon G."/>
            <person name="Arayal U."/>
            <person name="Lail K."/>
            <person name="Amirebrahimi M."/>
            <person name="Labutti K."/>
            <person name="Lipzen A."/>
            <person name="Riley R."/>
            <person name="Barry K."/>
            <person name="Henrissat B."/>
            <person name="Grigoriev I.V."/>
            <person name="Herr J.R."/>
            <person name="Aime M.C."/>
        </authorList>
    </citation>
    <scope>NUCLEOTIDE SEQUENCE</scope>
    <source>
        <strain evidence="4">MCA 3950</strain>
    </source>
</reference>
<evidence type="ECO:0000259" key="3">
    <source>
        <dbReference type="PROSITE" id="PS50011"/>
    </source>
</evidence>